<proteinExistence type="inferred from homology"/>
<dbReference type="GO" id="GO:0005840">
    <property type="term" value="C:ribosome"/>
    <property type="evidence" value="ECO:0007669"/>
    <property type="project" value="UniProtKB-KW"/>
</dbReference>
<dbReference type="NCBIfam" id="TIGR00406">
    <property type="entry name" value="prmA"/>
    <property type="match status" value="1"/>
</dbReference>
<keyword evidence="8" id="KW-1185">Reference proteome</keyword>
<evidence type="ECO:0000256" key="6">
    <source>
        <dbReference type="HAMAP-Rule" id="MF_00735"/>
    </source>
</evidence>
<dbReference type="GO" id="GO:0032259">
    <property type="term" value="P:methylation"/>
    <property type="evidence" value="ECO:0007669"/>
    <property type="project" value="UniProtKB-KW"/>
</dbReference>
<evidence type="ECO:0000256" key="3">
    <source>
        <dbReference type="ARBA" id="ARBA00022603"/>
    </source>
</evidence>
<comment type="similarity">
    <text evidence="1 6">Belongs to the methyltransferase superfamily. PrmA family.</text>
</comment>
<feature type="binding site" evidence="6">
    <location>
        <position position="144"/>
    </location>
    <ligand>
        <name>S-adenosyl-L-methionine</name>
        <dbReference type="ChEBI" id="CHEBI:59789"/>
    </ligand>
</feature>
<dbReference type="GO" id="GO:0005829">
    <property type="term" value="C:cytosol"/>
    <property type="evidence" value="ECO:0007669"/>
    <property type="project" value="TreeGrafter"/>
</dbReference>
<feature type="binding site" evidence="6">
    <location>
        <position position="165"/>
    </location>
    <ligand>
        <name>S-adenosyl-L-methionine</name>
        <dbReference type="ChEBI" id="CHEBI:59789"/>
    </ligand>
</feature>
<dbReference type="InterPro" id="IPR029063">
    <property type="entry name" value="SAM-dependent_MTases_sf"/>
</dbReference>
<dbReference type="HAMAP" id="MF_00735">
    <property type="entry name" value="Methyltr_PrmA"/>
    <property type="match status" value="1"/>
</dbReference>
<evidence type="ECO:0000313" key="8">
    <source>
        <dbReference type="Proteomes" id="UP000294914"/>
    </source>
</evidence>
<feature type="binding site" evidence="6">
    <location>
        <position position="187"/>
    </location>
    <ligand>
        <name>S-adenosyl-L-methionine</name>
        <dbReference type="ChEBI" id="CHEBI:59789"/>
    </ligand>
</feature>
<dbReference type="EMBL" id="SOQX01000007">
    <property type="protein sequence ID" value="TDX99591.1"/>
    <property type="molecule type" value="Genomic_DNA"/>
</dbReference>
<dbReference type="PANTHER" id="PTHR43648">
    <property type="entry name" value="ELECTRON TRANSFER FLAVOPROTEIN BETA SUBUNIT LYSINE METHYLTRANSFERASE"/>
    <property type="match status" value="1"/>
</dbReference>
<dbReference type="EC" id="2.1.1.-" evidence="6"/>
<dbReference type="SUPFAM" id="SSF53335">
    <property type="entry name" value="S-adenosyl-L-methionine-dependent methyltransferases"/>
    <property type="match status" value="1"/>
</dbReference>
<evidence type="ECO:0000313" key="7">
    <source>
        <dbReference type="EMBL" id="TDX99591.1"/>
    </source>
</evidence>
<protein>
    <recommendedName>
        <fullName evidence="6">Ribosomal protein L11 methyltransferase</fullName>
        <shortName evidence="6">L11 Mtase</shortName>
        <ecNumber evidence="6">2.1.1.-</ecNumber>
    </recommendedName>
</protein>
<sequence>MSWLQLIIPASAKQVERLSDALESVGAASVTLQDAADQPLLEPAPGSMPIWSETRVIGLFPADQDPGLLIERINPLLAEPVAEWKAEPLEDQNWVRSWMDHFQPMQFGRRLWIVPGGYTPPDPQAVNILLDPGLAFGTGTHPTTRLCLEWLDAHPPTDQDVIDYGCGSGILAIAARKLGARHLWGVDNDPQALLATAENLRKNGIEAGVSLHLPGALPPETTVPLLLANILAGPLISLAPQLASHVQPGGSIVLAGILDTQMDDVIAAYQPFFEMQLYRQIEEWVCLAGTKS</sequence>
<dbReference type="Pfam" id="PF06325">
    <property type="entry name" value="PrmA"/>
    <property type="match status" value="1"/>
</dbReference>
<evidence type="ECO:0000256" key="4">
    <source>
        <dbReference type="ARBA" id="ARBA00022679"/>
    </source>
</evidence>
<evidence type="ECO:0000256" key="1">
    <source>
        <dbReference type="ARBA" id="ARBA00009741"/>
    </source>
</evidence>
<keyword evidence="4 6" id="KW-0808">Transferase</keyword>
<dbReference type="PANTHER" id="PTHR43648:SF1">
    <property type="entry name" value="ELECTRON TRANSFER FLAVOPROTEIN BETA SUBUNIT LYSINE METHYLTRANSFERASE"/>
    <property type="match status" value="1"/>
</dbReference>
<dbReference type="RefSeq" id="WP_134084782.1">
    <property type="nucleotide sequence ID" value="NZ_SOQX01000007.1"/>
</dbReference>
<keyword evidence="5 6" id="KW-0949">S-adenosyl-L-methionine</keyword>
<evidence type="ECO:0000256" key="5">
    <source>
        <dbReference type="ARBA" id="ARBA00022691"/>
    </source>
</evidence>
<feature type="binding site" evidence="6">
    <location>
        <position position="229"/>
    </location>
    <ligand>
        <name>S-adenosyl-L-methionine</name>
        <dbReference type="ChEBI" id="CHEBI:59789"/>
    </ligand>
</feature>
<keyword evidence="7" id="KW-0689">Ribosomal protein</keyword>
<dbReference type="InterPro" id="IPR004498">
    <property type="entry name" value="Ribosomal_PrmA_MeTrfase"/>
</dbReference>
<dbReference type="Proteomes" id="UP000294914">
    <property type="component" value="Unassembled WGS sequence"/>
</dbReference>
<keyword evidence="2 6" id="KW-0963">Cytoplasm</keyword>
<dbReference type="OrthoDB" id="9785995at2"/>
<comment type="caution">
    <text evidence="7">The sequence shown here is derived from an EMBL/GenBank/DDBJ whole genome shotgun (WGS) entry which is preliminary data.</text>
</comment>
<gene>
    <name evidence="6" type="primary">prmA</name>
    <name evidence="7" type="ORF">EDC23_2375</name>
</gene>
<dbReference type="GO" id="GO:0016279">
    <property type="term" value="F:protein-lysine N-methyltransferase activity"/>
    <property type="evidence" value="ECO:0007669"/>
    <property type="project" value="TreeGrafter"/>
</dbReference>
<dbReference type="AlphaFoldDB" id="A0A4R8IGB0"/>
<dbReference type="CDD" id="cd02440">
    <property type="entry name" value="AdoMet_MTases"/>
    <property type="match status" value="1"/>
</dbReference>
<keyword evidence="3 6" id="KW-0489">Methyltransferase</keyword>
<comment type="catalytic activity">
    <reaction evidence="6">
        <text>L-lysyl-[protein] + 3 S-adenosyl-L-methionine = N(6),N(6),N(6)-trimethyl-L-lysyl-[protein] + 3 S-adenosyl-L-homocysteine + 3 H(+)</text>
        <dbReference type="Rhea" id="RHEA:54192"/>
        <dbReference type="Rhea" id="RHEA-COMP:9752"/>
        <dbReference type="Rhea" id="RHEA-COMP:13826"/>
        <dbReference type="ChEBI" id="CHEBI:15378"/>
        <dbReference type="ChEBI" id="CHEBI:29969"/>
        <dbReference type="ChEBI" id="CHEBI:57856"/>
        <dbReference type="ChEBI" id="CHEBI:59789"/>
        <dbReference type="ChEBI" id="CHEBI:61961"/>
    </reaction>
</comment>
<keyword evidence="7" id="KW-0687">Ribonucleoprotein</keyword>
<dbReference type="PIRSF" id="PIRSF000401">
    <property type="entry name" value="RPL11_MTase"/>
    <property type="match status" value="1"/>
</dbReference>
<comment type="function">
    <text evidence="6">Methylates ribosomal protein L11.</text>
</comment>
<dbReference type="InterPro" id="IPR050078">
    <property type="entry name" value="Ribosomal_L11_MeTrfase_PrmA"/>
</dbReference>
<reference evidence="7 8" key="1">
    <citation type="submission" date="2019-03" db="EMBL/GenBank/DDBJ databases">
        <title>Genomic Encyclopedia of Type Strains, Phase IV (KMG-IV): sequencing the most valuable type-strain genomes for metagenomic binning, comparative biology and taxonomic classification.</title>
        <authorList>
            <person name="Goeker M."/>
        </authorList>
    </citation>
    <scope>NUCLEOTIDE SEQUENCE [LARGE SCALE GENOMIC DNA]</scope>
    <source>
        <strain evidence="7 8">DSM 16326</strain>
    </source>
</reference>
<name>A0A4R8IGB0_9GAMM</name>
<organism evidence="7 8">
    <name type="scientific">Thiohalophilus thiocyanatoxydans</name>
    <dbReference type="NCBI Taxonomy" id="381308"/>
    <lineage>
        <taxon>Bacteria</taxon>
        <taxon>Pseudomonadati</taxon>
        <taxon>Pseudomonadota</taxon>
        <taxon>Gammaproteobacteria</taxon>
        <taxon>Thiohalomonadales</taxon>
        <taxon>Thiohalophilaceae</taxon>
        <taxon>Thiohalophilus</taxon>
    </lineage>
</organism>
<accession>A0A4R8IGB0</accession>
<comment type="subcellular location">
    <subcellularLocation>
        <location evidence="6">Cytoplasm</location>
    </subcellularLocation>
</comment>
<dbReference type="Gene3D" id="3.40.50.150">
    <property type="entry name" value="Vaccinia Virus protein VP39"/>
    <property type="match status" value="1"/>
</dbReference>
<evidence type="ECO:0000256" key="2">
    <source>
        <dbReference type="ARBA" id="ARBA00022490"/>
    </source>
</evidence>